<dbReference type="CDD" id="cd00033">
    <property type="entry name" value="CCP"/>
    <property type="match status" value="1"/>
</dbReference>
<protein>
    <recommendedName>
        <fullName evidence="6">Sushi domain-containing protein</fullName>
    </recommendedName>
</protein>
<comment type="caution">
    <text evidence="7">The sequence shown here is derived from an EMBL/GenBank/DDBJ whole genome shotgun (WGS) entry which is preliminary data.</text>
</comment>
<feature type="compositionally biased region" description="Polar residues" evidence="3">
    <location>
        <begin position="131"/>
        <end position="142"/>
    </location>
</feature>
<keyword evidence="1" id="KW-1015">Disulfide bond</keyword>
<keyword evidence="8" id="KW-1185">Reference proteome</keyword>
<dbReference type="InterPro" id="IPR042372">
    <property type="entry name" value="IL15RA"/>
</dbReference>
<evidence type="ECO:0000313" key="8">
    <source>
        <dbReference type="Proteomes" id="UP001356427"/>
    </source>
</evidence>
<organism evidence="7 8">
    <name type="scientific">Coregonus suidteri</name>
    <dbReference type="NCBI Taxonomy" id="861788"/>
    <lineage>
        <taxon>Eukaryota</taxon>
        <taxon>Metazoa</taxon>
        <taxon>Chordata</taxon>
        <taxon>Craniata</taxon>
        <taxon>Vertebrata</taxon>
        <taxon>Euteleostomi</taxon>
        <taxon>Actinopterygii</taxon>
        <taxon>Neopterygii</taxon>
        <taxon>Teleostei</taxon>
        <taxon>Protacanthopterygii</taxon>
        <taxon>Salmoniformes</taxon>
        <taxon>Salmonidae</taxon>
        <taxon>Coregoninae</taxon>
        <taxon>Coregonus</taxon>
    </lineage>
</organism>
<evidence type="ECO:0000259" key="6">
    <source>
        <dbReference type="PROSITE" id="PS50923"/>
    </source>
</evidence>
<feature type="transmembrane region" description="Helical" evidence="4">
    <location>
        <begin position="177"/>
        <end position="201"/>
    </location>
</feature>
<evidence type="ECO:0000256" key="5">
    <source>
        <dbReference type="SAM" id="SignalP"/>
    </source>
</evidence>
<dbReference type="InterPro" id="IPR000436">
    <property type="entry name" value="Sushi_SCR_CCP_dom"/>
</dbReference>
<evidence type="ECO:0000256" key="4">
    <source>
        <dbReference type="SAM" id="Phobius"/>
    </source>
</evidence>
<feature type="signal peptide" evidence="5">
    <location>
        <begin position="1"/>
        <end position="17"/>
    </location>
</feature>
<dbReference type="SMART" id="SM00032">
    <property type="entry name" value="CCP"/>
    <property type="match status" value="1"/>
</dbReference>
<feature type="domain" description="Sushi" evidence="6">
    <location>
        <begin position="23"/>
        <end position="89"/>
    </location>
</feature>
<gene>
    <name evidence="7" type="ORF">J4Q44_G00143880</name>
</gene>
<dbReference type="PROSITE" id="PS50923">
    <property type="entry name" value="SUSHI"/>
    <property type="match status" value="1"/>
</dbReference>
<keyword evidence="4" id="KW-0472">Membrane</keyword>
<keyword evidence="4" id="KW-0812">Transmembrane</keyword>
<feature type="region of interest" description="Disordered" evidence="3">
    <location>
        <begin position="95"/>
        <end position="142"/>
    </location>
</feature>
<evidence type="ECO:0000256" key="2">
    <source>
        <dbReference type="PROSITE-ProRule" id="PRU00302"/>
    </source>
</evidence>
<dbReference type="Proteomes" id="UP001356427">
    <property type="component" value="Unassembled WGS sequence"/>
</dbReference>
<keyword evidence="4" id="KW-1133">Transmembrane helix</keyword>
<dbReference type="InterPro" id="IPR035976">
    <property type="entry name" value="Sushi/SCR/CCP_sf"/>
</dbReference>
<name>A0AAN8LRT1_9TELE</name>
<evidence type="ECO:0000313" key="7">
    <source>
        <dbReference type="EMBL" id="KAK6314859.1"/>
    </source>
</evidence>
<dbReference type="GO" id="GO:0042010">
    <property type="term" value="F:interleukin-15 receptor activity"/>
    <property type="evidence" value="ECO:0007669"/>
    <property type="project" value="InterPro"/>
</dbReference>
<dbReference type="PANTHER" id="PTHR15060:SF0">
    <property type="entry name" value="INTERLEUKIN-15 RECEPTOR SUBUNIT ALPHA"/>
    <property type="match status" value="1"/>
</dbReference>
<accession>A0AAN8LRT1</accession>
<dbReference type="EMBL" id="JAGTTL010000012">
    <property type="protein sequence ID" value="KAK6314859.1"/>
    <property type="molecule type" value="Genomic_DNA"/>
</dbReference>
<comment type="caution">
    <text evidence="2">Lacks conserved residue(s) required for the propagation of feature annotation.</text>
</comment>
<dbReference type="Pfam" id="PF00084">
    <property type="entry name" value="Sushi"/>
    <property type="match status" value="1"/>
</dbReference>
<dbReference type="SUPFAM" id="SSF57535">
    <property type="entry name" value="Complement control module/SCR domain"/>
    <property type="match status" value="1"/>
</dbReference>
<evidence type="ECO:0000256" key="1">
    <source>
        <dbReference type="ARBA" id="ARBA00023157"/>
    </source>
</evidence>
<feature type="compositionally biased region" description="Low complexity" evidence="3">
    <location>
        <begin position="95"/>
        <end position="130"/>
    </location>
</feature>
<feature type="chain" id="PRO_5043025607" description="Sushi domain-containing protein" evidence="5">
    <location>
        <begin position="18"/>
        <end position="225"/>
    </location>
</feature>
<proteinExistence type="predicted"/>
<keyword evidence="5" id="KW-0732">Signal</keyword>
<dbReference type="PANTHER" id="PTHR15060">
    <property type="entry name" value="INTERLEUKIN-15 RECEPTOR SUBUNIT ALPHA"/>
    <property type="match status" value="1"/>
</dbReference>
<dbReference type="Gene3D" id="2.20.28.230">
    <property type="match status" value="1"/>
</dbReference>
<keyword evidence="2" id="KW-0768">Sushi</keyword>
<reference evidence="7 8" key="1">
    <citation type="submission" date="2021-04" db="EMBL/GenBank/DDBJ databases">
        <authorList>
            <person name="De Guttry C."/>
            <person name="Zahm M."/>
            <person name="Klopp C."/>
            <person name="Cabau C."/>
            <person name="Louis A."/>
            <person name="Berthelot C."/>
            <person name="Parey E."/>
            <person name="Roest Crollius H."/>
            <person name="Montfort J."/>
            <person name="Robinson-Rechavi M."/>
            <person name="Bucao C."/>
            <person name="Bouchez O."/>
            <person name="Gislard M."/>
            <person name="Lluch J."/>
            <person name="Milhes M."/>
            <person name="Lampietro C."/>
            <person name="Lopez Roques C."/>
            <person name="Donnadieu C."/>
            <person name="Braasch I."/>
            <person name="Desvignes T."/>
            <person name="Postlethwait J."/>
            <person name="Bobe J."/>
            <person name="Wedekind C."/>
            <person name="Guiguen Y."/>
        </authorList>
    </citation>
    <scope>NUCLEOTIDE SEQUENCE [LARGE SCALE GENOMIC DNA]</scope>
    <source>
        <strain evidence="7">Cs_M1</strain>
        <tissue evidence="7">Blood</tissue>
    </source>
</reference>
<dbReference type="AlphaFoldDB" id="A0AAN8LRT1"/>
<sequence>MQLCLISLLLIIKVCRLSTVRRDVCPPPSQLNLTKPLNGYQENGYQENSSLRYQCVDGYVRKAGTSNLIRCKRTDQKLEWTRPTLICIPDPSIPTTIEPSTTHKTTPSPTTHLSVPTKRVSPRPTTPSSPISQTLHPITGTQEVNTTVTVTTIIIDDITSVSAPTPSESTEKSSATVIYAGVGVVVVTILLAAAIGVLMFWRRKGMQRLDLSPTKDEMEQMNVVT</sequence>
<evidence type="ECO:0000256" key="3">
    <source>
        <dbReference type="SAM" id="MobiDB-lite"/>
    </source>
</evidence>